<sequence>SAPTFATVYNWVNEFKRGRTSTCDASRSGRVKVRELVEATGISHGTVISILHGQLGMKKLSARWMPRLLTVDHKRKTMEMFQRNPDEFLRRFITVDETWIHYFTPETKE</sequence>
<reference evidence="1 2" key="1">
    <citation type="submission" date="2020-02" db="EMBL/GenBank/DDBJ databases">
        <title>Relaxed selection underlies rapid genomic changes in the transitions from sociality to social parasitism in ants.</title>
        <authorList>
            <person name="Bi X."/>
        </authorList>
    </citation>
    <scope>NUCLEOTIDE SEQUENCE [LARGE SCALE GENOMIC DNA]</scope>
    <source>
        <strain evidence="1">BGI-DK2014b</strain>
        <tissue evidence="1">Whole body</tissue>
    </source>
</reference>
<keyword evidence="2" id="KW-1185">Reference proteome</keyword>
<feature type="non-terminal residue" evidence="1">
    <location>
        <position position="1"/>
    </location>
</feature>
<name>A0A836K6L5_9HYME</name>
<proteinExistence type="predicted"/>
<dbReference type="Gene3D" id="3.30.420.10">
    <property type="entry name" value="Ribonuclease H-like superfamily/Ribonuclease H"/>
    <property type="match status" value="1"/>
</dbReference>
<dbReference type="Proteomes" id="UP000670152">
    <property type="component" value="Unassembled WGS sequence"/>
</dbReference>
<evidence type="ECO:0000313" key="1">
    <source>
        <dbReference type="EMBL" id="KAG5344383.1"/>
    </source>
</evidence>
<dbReference type="AlphaFoldDB" id="A0A836K6L5"/>
<dbReference type="EMBL" id="JAANIB010001109">
    <property type="protein sequence ID" value="KAG5344383.1"/>
    <property type="molecule type" value="Genomic_DNA"/>
</dbReference>
<keyword evidence="1" id="KW-0808">Transferase</keyword>
<evidence type="ECO:0000313" key="2">
    <source>
        <dbReference type="Proteomes" id="UP000670152"/>
    </source>
</evidence>
<dbReference type="PANTHER" id="PTHR46060:SF1">
    <property type="entry name" value="MARINER MOS1 TRANSPOSASE-LIKE PROTEIN"/>
    <property type="match status" value="1"/>
</dbReference>
<dbReference type="OrthoDB" id="10059877at2759"/>
<dbReference type="GO" id="GO:0003676">
    <property type="term" value="F:nucleic acid binding"/>
    <property type="evidence" value="ECO:0007669"/>
    <property type="project" value="InterPro"/>
</dbReference>
<keyword evidence="1" id="KW-0489">Methyltransferase</keyword>
<dbReference type="GO" id="GO:0032259">
    <property type="term" value="P:methylation"/>
    <property type="evidence" value="ECO:0007669"/>
    <property type="project" value="UniProtKB-KW"/>
</dbReference>
<feature type="non-terminal residue" evidence="1">
    <location>
        <position position="109"/>
    </location>
</feature>
<dbReference type="GO" id="GO:0008168">
    <property type="term" value="F:methyltransferase activity"/>
    <property type="evidence" value="ECO:0007669"/>
    <property type="project" value="UniProtKB-KW"/>
</dbReference>
<dbReference type="InterPro" id="IPR036397">
    <property type="entry name" value="RNaseH_sf"/>
</dbReference>
<accession>A0A836K6L5</accession>
<dbReference type="PANTHER" id="PTHR46060">
    <property type="entry name" value="MARINER MOS1 TRANSPOSASE-LIKE PROTEIN"/>
    <property type="match status" value="1"/>
</dbReference>
<gene>
    <name evidence="1" type="primary">Setmar_73</name>
    <name evidence="1" type="ORF">G6Z77_0012762</name>
</gene>
<comment type="caution">
    <text evidence="1">The sequence shown here is derived from an EMBL/GenBank/DDBJ whole genome shotgun (WGS) entry which is preliminary data.</text>
</comment>
<protein>
    <submittedName>
        <fullName evidence="1">SETMR methyltransferase</fullName>
    </submittedName>
</protein>
<dbReference type="InterPro" id="IPR052709">
    <property type="entry name" value="Transposase-MT_Hybrid"/>
</dbReference>
<organism evidence="1 2">
    <name type="scientific">Acromyrmex heyeri</name>
    <dbReference type="NCBI Taxonomy" id="230685"/>
    <lineage>
        <taxon>Eukaryota</taxon>
        <taxon>Metazoa</taxon>
        <taxon>Ecdysozoa</taxon>
        <taxon>Arthropoda</taxon>
        <taxon>Hexapoda</taxon>
        <taxon>Insecta</taxon>
        <taxon>Pterygota</taxon>
        <taxon>Neoptera</taxon>
        <taxon>Endopterygota</taxon>
        <taxon>Hymenoptera</taxon>
        <taxon>Apocrita</taxon>
        <taxon>Aculeata</taxon>
        <taxon>Formicoidea</taxon>
        <taxon>Formicidae</taxon>
        <taxon>Myrmicinae</taxon>
        <taxon>Acromyrmex</taxon>
    </lineage>
</organism>